<sequence length="108" mass="11798">KNMPVFITQQLSINTGAFTGNAYITKQGRLVTIQYSGMDANNNYTNFATLPDWAYPLHQVAGIVFTMDQNYHTYSAGALQISTSGSMTVQSSIGYGYAQFTVTYVTAS</sequence>
<reference evidence="1 2" key="1">
    <citation type="submission" date="2018-10" db="EMBL/GenBank/DDBJ databases">
        <title>Lactobacillus sp. R7 and Lactobacillus sp. R19 isolated from fermented mustard green product of Taiwan.</title>
        <authorList>
            <person name="Lin S.-T."/>
        </authorList>
    </citation>
    <scope>NUCLEOTIDE SEQUENCE [LARGE SCALE GENOMIC DNA]</scope>
    <source>
        <strain evidence="1 2">BCRC 81127</strain>
    </source>
</reference>
<comment type="caution">
    <text evidence="1">The sequence shown here is derived from an EMBL/GenBank/DDBJ whole genome shotgun (WGS) entry which is preliminary data.</text>
</comment>
<feature type="non-terminal residue" evidence="1">
    <location>
        <position position="1"/>
    </location>
</feature>
<organism evidence="1 2">
    <name type="scientific">Companilactobacillus suantsaicola</name>
    <dbReference type="NCBI Taxonomy" id="2487723"/>
    <lineage>
        <taxon>Bacteria</taxon>
        <taxon>Bacillati</taxon>
        <taxon>Bacillota</taxon>
        <taxon>Bacilli</taxon>
        <taxon>Lactobacillales</taxon>
        <taxon>Lactobacillaceae</taxon>
        <taxon>Companilactobacillus</taxon>
    </lineage>
</organism>
<evidence type="ECO:0000313" key="1">
    <source>
        <dbReference type="EMBL" id="TGD20919.1"/>
    </source>
</evidence>
<evidence type="ECO:0000313" key="2">
    <source>
        <dbReference type="Proteomes" id="UP000298021"/>
    </source>
</evidence>
<accession>A0A4Z0JG43</accession>
<gene>
    <name evidence="1" type="ORF">EGT49_12245</name>
</gene>
<protein>
    <submittedName>
        <fullName evidence="1">Uncharacterized protein</fullName>
    </submittedName>
</protein>
<dbReference type="Proteomes" id="UP000298021">
    <property type="component" value="Unassembled WGS sequence"/>
</dbReference>
<proteinExistence type="predicted"/>
<dbReference type="RefSeq" id="WP_167849844.1">
    <property type="nucleotide sequence ID" value="NZ_RKLY01000052.1"/>
</dbReference>
<dbReference type="EMBL" id="RKLY01000052">
    <property type="protein sequence ID" value="TGD20919.1"/>
    <property type="molecule type" value="Genomic_DNA"/>
</dbReference>
<dbReference type="AlphaFoldDB" id="A0A4Z0JG43"/>
<name>A0A4Z0JG43_9LACO</name>
<keyword evidence="2" id="KW-1185">Reference proteome</keyword>